<proteinExistence type="predicted"/>
<keyword evidence="3" id="KW-1185">Reference proteome</keyword>
<reference evidence="3" key="1">
    <citation type="journal article" date="2019" name="Int. J. Syst. Evol. Microbiol.">
        <title>The Global Catalogue of Microorganisms (GCM) 10K type strain sequencing project: providing services to taxonomists for standard genome sequencing and annotation.</title>
        <authorList>
            <consortium name="The Broad Institute Genomics Platform"/>
            <consortium name="The Broad Institute Genome Sequencing Center for Infectious Disease"/>
            <person name="Wu L."/>
            <person name="Ma J."/>
        </authorList>
    </citation>
    <scope>NUCLEOTIDE SEQUENCE [LARGE SCALE GENOMIC DNA]</scope>
    <source>
        <strain evidence="3">CGMCC 1.15339</strain>
    </source>
</reference>
<dbReference type="EMBL" id="BMII01000052">
    <property type="protein sequence ID" value="GGB75459.1"/>
    <property type="molecule type" value="Genomic_DNA"/>
</dbReference>
<evidence type="ECO:0000313" key="2">
    <source>
        <dbReference type="EMBL" id="GGB75459.1"/>
    </source>
</evidence>
<dbReference type="Proteomes" id="UP000617555">
    <property type="component" value="Unassembled WGS sequence"/>
</dbReference>
<feature type="coiled-coil region" evidence="1">
    <location>
        <begin position="188"/>
        <end position="215"/>
    </location>
</feature>
<protein>
    <recommendedName>
        <fullName evidence="4">Flagellar motor switch protein FliN-like C-terminal domain-containing protein</fullName>
    </recommendedName>
</protein>
<keyword evidence="1" id="KW-0175">Coiled coil</keyword>
<sequence>MGHENKKRVYCLKAKPLYAAEVHGLYHQRVVQPLFCHCNANDELVALVVHLREQLMALDLYQVSKAYPDARWFFELGDRYYSQVTSFIHVTHKMVYFSGHLLPYDSPQFQSCAIPIAELLFNQGEFKNIDPVVHYHPRVKGLIDEIVSKEAELNRRFDQACALERLVDAMGELDEVTSVVNTDLEAHQHRLKMEASELSHQYDQLERDIEVLSLKMLYQCFQVQVGDWVASNVLTRGKTIQLVVASASYSNGWLFINGTNVTQKGVVGKRDERIALKVLSDEH</sequence>
<gene>
    <name evidence="2" type="ORF">GCM10011607_39710</name>
</gene>
<accession>A0ABQ1JTX5</accession>
<evidence type="ECO:0008006" key="4">
    <source>
        <dbReference type="Google" id="ProtNLM"/>
    </source>
</evidence>
<dbReference type="RefSeq" id="WP_188741030.1">
    <property type="nucleotide sequence ID" value="NZ_BMII01000052.1"/>
</dbReference>
<organism evidence="2 3">
    <name type="scientific">Shewanella inventionis</name>
    <dbReference type="NCBI Taxonomy" id="1738770"/>
    <lineage>
        <taxon>Bacteria</taxon>
        <taxon>Pseudomonadati</taxon>
        <taxon>Pseudomonadota</taxon>
        <taxon>Gammaproteobacteria</taxon>
        <taxon>Alteromonadales</taxon>
        <taxon>Shewanellaceae</taxon>
        <taxon>Shewanella</taxon>
    </lineage>
</organism>
<comment type="caution">
    <text evidence="2">The sequence shown here is derived from an EMBL/GenBank/DDBJ whole genome shotgun (WGS) entry which is preliminary data.</text>
</comment>
<evidence type="ECO:0000256" key="1">
    <source>
        <dbReference type="SAM" id="Coils"/>
    </source>
</evidence>
<evidence type="ECO:0000313" key="3">
    <source>
        <dbReference type="Proteomes" id="UP000617555"/>
    </source>
</evidence>
<name>A0ABQ1JTX5_9GAMM</name>